<dbReference type="EMBL" id="JBHSMJ010000030">
    <property type="protein sequence ID" value="MFC5450923.1"/>
    <property type="molecule type" value="Genomic_DNA"/>
</dbReference>
<evidence type="ECO:0000313" key="1">
    <source>
        <dbReference type="EMBL" id="MFC5450923.1"/>
    </source>
</evidence>
<accession>A0ABW0KDQ6</accession>
<dbReference type="Proteomes" id="UP001596044">
    <property type="component" value="Unassembled WGS sequence"/>
</dbReference>
<dbReference type="Pfam" id="PF08680">
    <property type="entry name" value="DUF1779"/>
    <property type="match status" value="1"/>
</dbReference>
<gene>
    <name evidence="1" type="ORF">ACFPOG_21995</name>
</gene>
<sequence length="250" mass="27656">MHKFWLLSMLWVSITSVIFGWVHGADAKGEQDAQQIISVIQPYMSYEKHFTYKYVGYYSTCNGSEDRILQVGQQLSHAFGLPLGQDLNQEGNHSVYSVKTEIMPDATAALTVASPEAQSACYMVLRLDASQEVQLTDLLKWQEQAGGQFSKLGIGGEWNVMVQGYVPQQALVGLDDAATYLENVGHALNGEIVERYHDDHTISLSLASDKFHAYVNSGGQTVNVQMALHQDSTSGMWRLTVGTPVITSEY</sequence>
<dbReference type="RefSeq" id="WP_270881606.1">
    <property type="nucleotide sequence ID" value="NZ_JAQFVF010000055.1"/>
</dbReference>
<name>A0ABW0KDQ6_9BACL</name>
<proteinExistence type="predicted"/>
<reference evidence="2" key="1">
    <citation type="journal article" date="2019" name="Int. J. Syst. Evol. Microbiol.">
        <title>The Global Catalogue of Microorganisms (GCM) 10K type strain sequencing project: providing services to taxonomists for standard genome sequencing and annotation.</title>
        <authorList>
            <consortium name="The Broad Institute Genomics Platform"/>
            <consortium name="The Broad Institute Genome Sequencing Center for Infectious Disease"/>
            <person name="Wu L."/>
            <person name="Ma J."/>
        </authorList>
    </citation>
    <scope>NUCLEOTIDE SEQUENCE [LARGE SCALE GENOMIC DNA]</scope>
    <source>
        <strain evidence="2">KACC 11904</strain>
    </source>
</reference>
<dbReference type="InterPro" id="IPR014794">
    <property type="entry name" value="DUF1779"/>
</dbReference>
<dbReference type="InterPro" id="IPR036209">
    <property type="entry name" value="YwmB-like_sf"/>
</dbReference>
<evidence type="ECO:0000313" key="2">
    <source>
        <dbReference type="Proteomes" id="UP001596044"/>
    </source>
</evidence>
<dbReference type="SUPFAM" id="SSF143842">
    <property type="entry name" value="YwmB-like"/>
    <property type="match status" value="1"/>
</dbReference>
<protein>
    <submittedName>
        <fullName evidence="1">YwmB family TATA-box binding protein</fullName>
    </submittedName>
</protein>
<organism evidence="1 2">
    <name type="scientific">Paenibacillus aestuarii</name>
    <dbReference type="NCBI Taxonomy" id="516965"/>
    <lineage>
        <taxon>Bacteria</taxon>
        <taxon>Bacillati</taxon>
        <taxon>Bacillota</taxon>
        <taxon>Bacilli</taxon>
        <taxon>Bacillales</taxon>
        <taxon>Paenibacillaceae</taxon>
        <taxon>Paenibacillus</taxon>
    </lineage>
</organism>
<dbReference type="Gene3D" id="3.30.360.40">
    <property type="entry name" value="YwmB-like"/>
    <property type="match status" value="1"/>
</dbReference>
<keyword evidence="2" id="KW-1185">Reference proteome</keyword>
<comment type="caution">
    <text evidence="1">The sequence shown here is derived from an EMBL/GenBank/DDBJ whole genome shotgun (WGS) entry which is preliminary data.</text>
</comment>